<proteinExistence type="predicted"/>
<dbReference type="EMBL" id="GGEC01057237">
    <property type="protein sequence ID" value="MBX37721.1"/>
    <property type="molecule type" value="Transcribed_RNA"/>
</dbReference>
<sequence>MLGRAAGALFEHIIPNLATISTSPSLYRPFSLGSTTSRTLPFFNMSHTQSTSTSCSGNALGSMGLRPQTTSSRRAPNAYTSELAVAFPVLGSSGAR</sequence>
<protein>
    <submittedName>
        <fullName evidence="2">Uncharacterized protein</fullName>
    </submittedName>
</protein>
<dbReference type="AlphaFoldDB" id="A0A2P2N5E5"/>
<organism evidence="2">
    <name type="scientific">Rhizophora mucronata</name>
    <name type="common">Asiatic mangrove</name>
    <dbReference type="NCBI Taxonomy" id="61149"/>
    <lineage>
        <taxon>Eukaryota</taxon>
        <taxon>Viridiplantae</taxon>
        <taxon>Streptophyta</taxon>
        <taxon>Embryophyta</taxon>
        <taxon>Tracheophyta</taxon>
        <taxon>Spermatophyta</taxon>
        <taxon>Magnoliopsida</taxon>
        <taxon>eudicotyledons</taxon>
        <taxon>Gunneridae</taxon>
        <taxon>Pentapetalae</taxon>
        <taxon>rosids</taxon>
        <taxon>fabids</taxon>
        <taxon>Malpighiales</taxon>
        <taxon>Rhizophoraceae</taxon>
        <taxon>Rhizophora</taxon>
    </lineage>
</organism>
<reference evidence="2" key="1">
    <citation type="submission" date="2018-02" db="EMBL/GenBank/DDBJ databases">
        <title>Rhizophora mucronata_Transcriptome.</title>
        <authorList>
            <person name="Meera S.P."/>
            <person name="Sreeshan A."/>
            <person name="Augustine A."/>
        </authorList>
    </citation>
    <scope>NUCLEOTIDE SEQUENCE</scope>
    <source>
        <tissue evidence="2">Leaf</tissue>
    </source>
</reference>
<feature type="region of interest" description="Disordered" evidence="1">
    <location>
        <begin position="53"/>
        <end position="76"/>
    </location>
</feature>
<evidence type="ECO:0000256" key="1">
    <source>
        <dbReference type="SAM" id="MobiDB-lite"/>
    </source>
</evidence>
<accession>A0A2P2N5E5</accession>
<feature type="compositionally biased region" description="Polar residues" evidence="1">
    <location>
        <begin position="67"/>
        <end position="76"/>
    </location>
</feature>
<evidence type="ECO:0000313" key="2">
    <source>
        <dbReference type="EMBL" id="MBX37721.1"/>
    </source>
</evidence>
<name>A0A2P2N5E5_RHIMU</name>